<dbReference type="Proteomes" id="UP000515158">
    <property type="component" value="Unplaced"/>
</dbReference>
<dbReference type="GeneID" id="117644466"/>
<proteinExistence type="predicted"/>
<dbReference type="InParanoid" id="A0A6P8YRA9"/>
<keyword evidence="2" id="KW-1185">Reference proteome</keyword>
<sequence>MVSKVVVVALAALLCAQAFVSAAPQKEELGAHQLGGYIKCIKDLTNSFTIVKDITGIVSGYKTIFSAAKTAKAACSEDKDKSAEDISACKQKITQQEINDLMAETTKLGERIVADWPKVQGIISECF</sequence>
<dbReference type="KEGG" id="tpal:117644466"/>
<evidence type="ECO:0000313" key="2">
    <source>
        <dbReference type="Proteomes" id="UP000515158"/>
    </source>
</evidence>
<reference evidence="3" key="1">
    <citation type="submission" date="2025-08" db="UniProtKB">
        <authorList>
            <consortium name="RefSeq"/>
        </authorList>
    </citation>
    <scope>IDENTIFICATION</scope>
    <source>
        <tissue evidence="3">Total insect</tissue>
    </source>
</reference>
<dbReference type="RefSeq" id="XP_034239865.1">
    <property type="nucleotide sequence ID" value="XM_034383974.1"/>
</dbReference>
<keyword evidence="1" id="KW-0732">Signal</keyword>
<feature type="chain" id="PRO_5028311147" evidence="1">
    <location>
        <begin position="23"/>
        <end position="127"/>
    </location>
</feature>
<name>A0A6P8YRA9_THRPL</name>
<feature type="signal peptide" evidence="1">
    <location>
        <begin position="1"/>
        <end position="22"/>
    </location>
</feature>
<organism evidence="3">
    <name type="scientific">Thrips palmi</name>
    <name type="common">Melon thrips</name>
    <dbReference type="NCBI Taxonomy" id="161013"/>
    <lineage>
        <taxon>Eukaryota</taxon>
        <taxon>Metazoa</taxon>
        <taxon>Ecdysozoa</taxon>
        <taxon>Arthropoda</taxon>
        <taxon>Hexapoda</taxon>
        <taxon>Insecta</taxon>
        <taxon>Pterygota</taxon>
        <taxon>Neoptera</taxon>
        <taxon>Paraneoptera</taxon>
        <taxon>Thysanoptera</taxon>
        <taxon>Terebrantia</taxon>
        <taxon>Thripoidea</taxon>
        <taxon>Thripidae</taxon>
        <taxon>Thrips</taxon>
    </lineage>
</organism>
<dbReference type="AlphaFoldDB" id="A0A6P8YRA9"/>
<gene>
    <name evidence="3" type="primary">LOC117644466</name>
</gene>
<protein>
    <submittedName>
        <fullName evidence="3">Uncharacterized protein LOC117644466</fullName>
    </submittedName>
</protein>
<accession>A0A6P8YRA9</accession>
<evidence type="ECO:0000256" key="1">
    <source>
        <dbReference type="SAM" id="SignalP"/>
    </source>
</evidence>
<evidence type="ECO:0000313" key="3">
    <source>
        <dbReference type="RefSeq" id="XP_034239865.1"/>
    </source>
</evidence>